<dbReference type="InterPro" id="IPR025205">
    <property type="entry name" value="PilX/PilW_C"/>
</dbReference>
<evidence type="ECO:0000313" key="4">
    <source>
        <dbReference type="Proteomes" id="UP000249447"/>
    </source>
</evidence>
<organism evidence="3 4">
    <name type="scientific">Marilutibacter maris</name>
    <dbReference type="NCBI Taxonomy" id="1605891"/>
    <lineage>
        <taxon>Bacteria</taxon>
        <taxon>Pseudomonadati</taxon>
        <taxon>Pseudomonadota</taxon>
        <taxon>Gammaproteobacteria</taxon>
        <taxon>Lysobacterales</taxon>
        <taxon>Lysobacteraceae</taxon>
        <taxon>Marilutibacter</taxon>
    </lineage>
</organism>
<evidence type="ECO:0008006" key="5">
    <source>
        <dbReference type="Google" id="ProtNLM"/>
    </source>
</evidence>
<dbReference type="EMBL" id="CP029843">
    <property type="protein sequence ID" value="AWV06671.1"/>
    <property type="molecule type" value="Genomic_DNA"/>
</dbReference>
<evidence type="ECO:0000259" key="2">
    <source>
        <dbReference type="Pfam" id="PF14341"/>
    </source>
</evidence>
<evidence type="ECO:0000259" key="1">
    <source>
        <dbReference type="Pfam" id="PF13681"/>
    </source>
</evidence>
<feature type="domain" description="PilX/PilW C-terminal" evidence="1">
    <location>
        <begin position="89"/>
        <end position="176"/>
    </location>
</feature>
<proteinExistence type="predicted"/>
<dbReference type="Pfam" id="PF13681">
    <property type="entry name" value="PilX"/>
    <property type="match status" value="1"/>
</dbReference>
<feature type="domain" description="Type 4 fimbrial biogenesis protein PilX N-terminal" evidence="2">
    <location>
        <begin position="15"/>
        <end position="64"/>
    </location>
</feature>
<reference evidence="3 4" key="1">
    <citation type="submission" date="2018-05" db="EMBL/GenBank/DDBJ databases">
        <title>The complete genome of Lysobacter maris HZ9B, a marine bacterium antagonistic against terrestrial plant pathogens.</title>
        <authorList>
            <person name="Zhang X.-Q."/>
        </authorList>
    </citation>
    <scope>NUCLEOTIDE SEQUENCE [LARGE SCALE GENOMIC DNA]</scope>
    <source>
        <strain evidence="3 4">HZ9B</strain>
    </source>
</reference>
<name>A0A2U9T2L3_9GAMM</name>
<sequence>MMRRIPKTHARHQHGAVLVVVLVLLLVMTLLGLASLRGTVMEERMTANLRDRGLGFQAAEAALREAEAQVLANGHAGFPAIGGGGCNGGLCDTPDPTLPERWLNEAGGYWTNAAAAMGGLAIAPQYFVEYMGEAPSWPKCDSEIPVHPLCLKPRYRVTARSTAANRATVILQSNFAGP</sequence>
<dbReference type="KEGG" id="lmb:C9I47_0950"/>
<dbReference type="Pfam" id="PF14341">
    <property type="entry name" value="PilX_N"/>
    <property type="match status" value="1"/>
</dbReference>
<evidence type="ECO:0000313" key="3">
    <source>
        <dbReference type="EMBL" id="AWV06671.1"/>
    </source>
</evidence>
<gene>
    <name evidence="3" type="ORF">C9I47_0950</name>
</gene>
<accession>A0A2U9T2L3</accession>
<dbReference type="RefSeq" id="WP_111265822.1">
    <property type="nucleotide sequence ID" value="NZ_CP029843.1"/>
</dbReference>
<dbReference type="OrthoDB" id="5801860at2"/>
<dbReference type="AlphaFoldDB" id="A0A2U9T2L3"/>
<dbReference type="InterPro" id="IPR025746">
    <property type="entry name" value="PilX_N_dom"/>
</dbReference>
<keyword evidence="4" id="KW-1185">Reference proteome</keyword>
<protein>
    <recommendedName>
        <fullName evidence="5">Pilus assembly protein</fullName>
    </recommendedName>
</protein>
<dbReference type="Proteomes" id="UP000249447">
    <property type="component" value="Chromosome"/>
</dbReference>